<keyword evidence="2" id="KW-1185">Reference proteome</keyword>
<reference evidence="1 2" key="1">
    <citation type="submission" date="2020-07" db="EMBL/GenBank/DDBJ databases">
        <authorList>
            <person name="Feng H."/>
        </authorList>
    </citation>
    <scope>NUCLEOTIDE SEQUENCE [LARGE SCALE GENOMIC DNA]</scope>
    <source>
        <strain evidence="2">s-11</strain>
    </source>
</reference>
<dbReference type="Proteomes" id="UP000530514">
    <property type="component" value="Unassembled WGS sequence"/>
</dbReference>
<protein>
    <submittedName>
        <fullName evidence="1">Uncharacterized protein</fullName>
    </submittedName>
</protein>
<comment type="caution">
    <text evidence="1">The sequence shown here is derived from an EMBL/GenBank/DDBJ whole genome shotgun (WGS) entry which is preliminary data.</text>
</comment>
<proteinExistence type="predicted"/>
<evidence type="ECO:0000313" key="2">
    <source>
        <dbReference type="Proteomes" id="UP000530514"/>
    </source>
</evidence>
<dbReference type="AlphaFoldDB" id="A0A7W1XAA4"/>
<accession>A0A7W1XAA4</accession>
<dbReference type="EMBL" id="JACEIP010000010">
    <property type="protein sequence ID" value="MBA4542915.1"/>
    <property type="molecule type" value="Genomic_DNA"/>
</dbReference>
<sequence length="67" mass="8034">MKFKVKEHKSSRYGFHERAIEIEGHEGFDENEIIEEYWNSEVYPFIDPYGFHKVEGNVLIHSWDSSD</sequence>
<organism evidence="1 2">
    <name type="scientific">Thermoactinomyces daqus</name>
    <dbReference type="NCBI Taxonomy" id="1329516"/>
    <lineage>
        <taxon>Bacteria</taxon>
        <taxon>Bacillati</taxon>
        <taxon>Bacillota</taxon>
        <taxon>Bacilli</taxon>
        <taxon>Bacillales</taxon>
        <taxon>Thermoactinomycetaceae</taxon>
        <taxon>Thermoactinomyces</taxon>
    </lineage>
</organism>
<name>A0A7W1XAA4_9BACL</name>
<dbReference type="RefSeq" id="WP_033101889.1">
    <property type="nucleotide sequence ID" value="NZ_JACEIP010000010.1"/>
</dbReference>
<gene>
    <name evidence="1" type="ORF">H1164_08370</name>
</gene>
<evidence type="ECO:0000313" key="1">
    <source>
        <dbReference type="EMBL" id="MBA4542915.1"/>
    </source>
</evidence>